<gene>
    <name evidence="1" type="ORF">NLG97_g4082</name>
</gene>
<reference evidence="1" key="1">
    <citation type="submission" date="2022-07" db="EMBL/GenBank/DDBJ databases">
        <title>Genome Sequence of Lecanicillium saksenae.</title>
        <authorList>
            <person name="Buettner E."/>
        </authorList>
    </citation>
    <scope>NUCLEOTIDE SEQUENCE</scope>
    <source>
        <strain evidence="1">VT-O1</strain>
    </source>
</reference>
<name>A0ACC1QYY2_9HYPO</name>
<keyword evidence="2" id="KW-1185">Reference proteome</keyword>
<proteinExistence type="predicted"/>
<protein>
    <submittedName>
        <fullName evidence="1">Uncharacterized protein</fullName>
    </submittedName>
</protein>
<evidence type="ECO:0000313" key="1">
    <source>
        <dbReference type="EMBL" id="KAJ3494433.1"/>
    </source>
</evidence>
<organism evidence="1 2">
    <name type="scientific">Lecanicillium saksenae</name>
    <dbReference type="NCBI Taxonomy" id="468837"/>
    <lineage>
        <taxon>Eukaryota</taxon>
        <taxon>Fungi</taxon>
        <taxon>Dikarya</taxon>
        <taxon>Ascomycota</taxon>
        <taxon>Pezizomycotina</taxon>
        <taxon>Sordariomycetes</taxon>
        <taxon>Hypocreomycetidae</taxon>
        <taxon>Hypocreales</taxon>
        <taxon>Cordycipitaceae</taxon>
        <taxon>Lecanicillium</taxon>
    </lineage>
</organism>
<evidence type="ECO:0000313" key="2">
    <source>
        <dbReference type="Proteomes" id="UP001148737"/>
    </source>
</evidence>
<accession>A0ACC1QYY2</accession>
<dbReference type="EMBL" id="JANAKD010000378">
    <property type="protein sequence ID" value="KAJ3494433.1"/>
    <property type="molecule type" value="Genomic_DNA"/>
</dbReference>
<sequence length="365" mass="38263">MAYTSASILGPLTTTFTPPPLCGTLEVSTDIDKSGYVGFWGTGCNPSPTRGAHSCLPASFATYLADHIDGDPVYSPAWACPSGWGAACSFAKHDGQKPPMIMSTDDYRGIASNVLWNAMKNAETLVGCCPGGYSCDGPSFCRSEFTPGDILTLPSFSDSCVVVTSTITIPPNQAPDAISAFRINVIVPSGRTITSIAAPTPTSKHSATTTPKQQPQPTTMTTSDVSSSTGSVRSQGSNTTPGGQQIFDAHDSGNVQSPSQAVIISVSIIIPVILVAAAIAAIYFIRIRKQKKKVAQRPESQTQDYLKAELDASKSVTAATGPVLAYVAEMSADSAHELAASPVNRSELDSQGMTAMRELSADRWS</sequence>
<comment type="caution">
    <text evidence="1">The sequence shown here is derived from an EMBL/GenBank/DDBJ whole genome shotgun (WGS) entry which is preliminary data.</text>
</comment>
<dbReference type="Proteomes" id="UP001148737">
    <property type="component" value="Unassembled WGS sequence"/>
</dbReference>